<accession>A0A5J4RTD4</accession>
<name>A0A5J4RTD4_9ZZZZ</name>
<dbReference type="PROSITE" id="PS51257">
    <property type="entry name" value="PROKAR_LIPOPROTEIN"/>
    <property type="match status" value="1"/>
</dbReference>
<dbReference type="InterPro" id="IPR012944">
    <property type="entry name" value="SusD_RagB_dom"/>
</dbReference>
<dbReference type="Pfam" id="PF07980">
    <property type="entry name" value="SusD_RagB"/>
    <property type="match status" value="1"/>
</dbReference>
<dbReference type="EMBL" id="SNRY01000797">
    <property type="protein sequence ID" value="KAA6336400.1"/>
    <property type="molecule type" value="Genomic_DNA"/>
</dbReference>
<feature type="domain" description="SusD-like N-terminal" evidence="6">
    <location>
        <begin position="35"/>
        <end position="214"/>
    </location>
</feature>
<evidence type="ECO:0000313" key="7">
    <source>
        <dbReference type="EMBL" id="KAA6336400.1"/>
    </source>
</evidence>
<dbReference type="Pfam" id="PF14322">
    <property type="entry name" value="SusD-like_3"/>
    <property type="match status" value="1"/>
</dbReference>
<dbReference type="SUPFAM" id="SSF48452">
    <property type="entry name" value="TPR-like"/>
    <property type="match status" value="1"/>
</dbReference>
<proteinExistence type="predicted"/>
<dbReference type="Gene3D" id="1.25.40.390">
    <property type="match status" value="1"/>
</dbReference>
<keyword evidence="4" id="KW-0998">Cell outer membrane</keyword>
<dbReference type="GO" id="GO:0009279">
    <property type="term" value="C:cell outer membrane"/>
    <property type="evidence" value="ECO:0007669"/>
    <property type="project" value="UniProtKB-SubCell"/>
</dbReference>
<evidence type="ECO:0000256" key="4">
    <source>
        <dbReference type="ARBA" id="ARBA00023237"/>
    </source>
</evidence>
<feature type="domain" description="RagB/SusD" evidence="5">
    <location>
        <begin position="347"/>
        <end position="433"/>
    </location>
</feature>
<reference evidence="7" key="1">
    <citation type="submission" date="2019-03" db="EMBL/GenBank/DDBJ databases">
        <title>Single cell metagenomics reveals metabolic interactions within the superorganism composed of flagellate Streblomastix strix and complex community of Bacteroidetes bacteria on its surface.</title>
        <authorList>
            <person name="Treitli S.C."/>
            <person name="Kolisko M."/>
            <person name="Husnik F."/>
            <person name="Keeling P."/>
            <person name="Hampl V."/>
        </authorList>
    </citation>
    <scope>NUCLEOTIDE SEQUENCE</scope>
    <source>
        <strain evidence="7">STM</strain>
    </source>
</reference>
<evidence type="ECO:0000256" key="2">
    <source>
        <dbReference type="ARBA" id="ARBA00022729"/>
    </source>
</evidence>
<dbReference type="CDD" id="cd08977">
    <property type="entry name" value="SusD"/>
    <property type="match status" value="1"/>
</dbReference>
<evidence type="ECO:0000259" key="5">
    <source>
        <dbReference type="Pfam" id="PF07980"/>
    </source>
</evidence>
<comment type="caution">
    <text evidence="7">The sequence shown here is derived from an EMBL/GenBank/DDBJ whole genome shotgun (WGS) entry which is preliminary data.</text>
</comment>
<evidence type="ECO:0000256" key="3">
    <source>
        <dbReference type="ARBA" id="ARBA00023136"/>
    </source>
</evidence>
<gene>
    <name evidence="7" type="ORF">EZS27_015439</name>
</gene>
<keyword evidence="2" id="KW-0732">Signal</keyword>
<dbReference type="InterPro" id="IPR033985">
    <property type="entry name" value="SusD-like_N"/>
</dbReference>
<evidence type="ECO:0000259" key="6">
    <source>
        <dbReference type="Pfam" id="PF14322"/>
    </source>
</evidence>
<dbReference type="AlphaFoldDB" id="A0A5J4RTD4"/>
<dbReference type="InterPro" id="IPR011990">
    <property type="entry name" value="TPR-like_helical_dom_sf"/>
</dbReference>
<organism evidence="7">
    <name type="scientific">termite gut metagenome</name>
    <dbReference type="NCBI Taxonomy" id="433724"/>
    <lineage>
        <taxon>unclassified sequences</taxon>
        <taxon>metagenomes</taxon>
        <taxon>organismal metagenomes</taxon>
    </lineage>
</organism>
<evidence type="ECO:0000256" key="1">
    <source>
        <dbReference type="ARBA" id="ARBA00004442"/>
    </source>
</evidence>
<protein>
    <submittedName>
        <fullName evidence="7">RagB/SusD family nutrient uptake outer membrane protein</fullName>
    </submittedName>
</protein>
<keyword evidence="3" id="KW-0472">Membrane</keyword>
<sequence length="474" mass="53772">MKKIVIILTILLAGCNGDFIELVPISTATVEVVYNTDKDFQDAVIGCYDVLQTQYRTFWQFDLASDDVSHQWATEDIRLRMDNYTYQNNEGLFLNSWIRYYLIIFRANTVIEKIQNKDVAVVKNKELHIAEAKFLRAFAYFDLIRIFGDVPLVTKVISDDEAHELGRENVSKVYDFIITDLLDAANNLPDSYSGTDVGRATKGAAKSLLGRVYLTKRDFVNAESQLKEVTTMKYSLLPNYNDLWEYSKGEHHSEYIFDIEYEEGIEEGNSFTNEFLPQDAAVAKFYNVSGAAGNSNTPSDGIFLIFDDNDLRKDVSVARGFTDNDGNYIPLSGAVGAKSFTKKYLTPIARGGDGPANWKVIRYADVLLMLAEALNENNKTTEALNYLNQVRERVGMTKYSGLTQTDAREKIYLERRLELSFEGHRWFDLVRTGRSLDALGALGMKAHMVLFPIPLDQIQIMNNPTIFPQNPGWN</sequence>
<comment type="subcellular location">
    <subcellularLocation>
        <location evidence="1">Cell outer membrane</location>
    </subcellularLocation>
</comment>